<reference evidence="4 5" key="1">
    <citation type="submission" date="2016-12" db="EMBL/GenBank/DDBJ databases">
        <title>Analysis of the Molecular Diversity Among Cronobacter Species Isolated from Filth Flies Using a Pan Genomic DNA Microarray.</title>
        <authorList>
            <person name="Pava-Ripoll M."/>
            <person name="Tall B."/>
            <person name="Farber J."/>
            <person name="Fanning S."/>
            <person name="Lehner A."/>
            <person name="Stephan R."/>
            <person name="Pagotto F."/>
            <person name="Iverson C."/>
            <person name="Ziobro G."/>
            <person name="Miller A."/>
            <person name="Pearson R."/>
            <person name="Yan Q."/>
            <person name="Kim M."/>
            <person name="Jeong S."/>
            <person name="Park J."/>
            <person name="Jun S."/>
            <person name="Choi H."/>
            <person name="Chung T."/>
            <person name="Yoo Y."/>
            <person name="Park E."/>
            <person name="Hwang S."/>
            <person name="Lee B."/>
            <person name="Sathyamoorthy V."/>
            <person name="Carter L."/>
            <person name="Mammel M."/>
            <person name="Jackson S."/>
            <person name="Kothary M."/>
            <person name="Patel I."/>
            <person name="Grim C."/>
            <person name="Gopinath G."/>
            <person name="Gangiredla J."/>
            <person name="Chase H."/>
        </authorList>
    </citation>
    <scope>NUCLEOTIDE SEQUENCE [LARGE SCALE GENOMIC DNA]</scope>
    <source>
        <strain evidence="4 5">MOD1-Md1s</strain>
    </source>
</reference>
<dbReference type="RefSeq" id="WP_075192515.1">
    <property type="nucleotide sequence ID" value="NZ_JADKNN010000018.1"/>
</dbReference>
<protein>
    <submittedName>
        <fullName evidence="4">PadR family transcriptional regulator</fullName>
    </submittedName>
</protein>
<reference evidence="3 6" key="2">
    <citation type="submission" date="2019-08" db="EMBL/GenBank/DDBJ databases">
        <title>Prevalence, distribution, and phylogeny of type two toxin-antitoxin genes possessed by Cronobacter species where C. sakazakii homologs follow sequence type lineages.</title>
        <authorList>
            <person name="Finkelstein S."/>
            <person name="Negrete F."/>
            <person name="Jang H."/>
            <person name="Gopinath G.R."/>
            <person name="Tall B.D."/>
        </authorList>
    </citation>
    <scope>NUCLEOTIDE SEQUENCE [LARGE SCALE GENOMIC DNA]</scope>
    <source>
        <strain evidence="3 6">MOD1_GK1257</strain>
    </source>
</reference>
<evidence type="ECO:0000313" key="4">
    <source>
        <dbReference type="EMBL" id="PUX16922.1"/>
    </source>
</evidence>
<evidence type="ECO:0000313" key="6">
    <source>
        <dbReference type="Proteomes" id="UP000469927"/>
    </source>
</evidence>
<dbReference type="Pfam" id="PF03551">
    <property type="entry name" value="PadR"/>
    <property type="match status" value="1"/>
</dbReference>
<organism evidence="4 5">
    <name type="scientific">Cronobacter muytjensii</name>
    <dbReference type="NCBI Taxonomy" id="413501"/>
    <lineage>
        <taxon>Bacteria</taxon>
        <taxon>Pseudomonadati</taxon>
        <taxon>Pseudomonadota</taxon>
        <taxon>Gammaproteobacteria</taxon>
        <taxon>Enterobacterales</taxon>
        <taxon>Enterobacteriaceae</taxon>
        <taxon>Cronobacter</taxon>
    </lineage>
</organism>
<feature type="domain" description="Transcription regulator PadR N-terminal" evidence="2">
    <location>
        <begin position="38"/>
        <end position="106"/>
    </location>
</feature>
<evidence type="ECO:0000256" key="1">
    <source>
        <dbReference type="SAM" id="MobiDB-lite"/>
    </source>
</evidence>
<proteinExistence type="predicted"/>
<feature type="compositionally biased region" description="Basic and acidic residues" evidence="1">
    <location>
        <begin position="1"/>
        <end position="22"/>
    </location>
</feature>
<dbReference type="SUPFAM" id="SSF46785">
    <property type="entry name" value="Winged helix' DNA-binding domain"/>
    <property type="match status" value="1"/>
</dbReference>
<evidence type="ECO:0000313" key="3">
    <source>
        <dbReference type="EMBL" id="KAB0884644.1"/>
    </source>
</evidence>
<dbReference type="EMBL" id="MSAE01000005">
    <property type="protein sequence ID" value="PUX16922.1"/>
    <property type="molecule type" value="Genomic_DNA"/>
</dbReference>
<evidence type="ECO:0000259" key="2">
    <source>
        <dbReference type="Pfam" id="PF03551"/>
    </source>
</evidence>
<evidence type="ECO:0000313" key="5">
    <source>
        <dbReference type="Proteomes" id="UP000244378"/>
    </source>
</evidence>
<feature type="region of interest" description="Disordered" evidence="1">
    <location>
        <begin position="1"/>
        <end position="25"/>
    </location>
</feature>
<dbReference type="Proteomes" id="UP000469927">
    <property type="component" value="Unassembled WGS sequence"/>
</dbReference>
<name>A0A2T7AX52_9ENTR</name>
<sequence>MRSDDRPASHARREGRHGSDGHRRPRFFGNGELRLVMLDILCGGASHGYELIKAIETLTAGHYAPSPGVVYPTLDALEAQGFIVLHEEENGRKKIAITDAGRAWLAENREALTHIQTRMRARAIGHQLRKDPQMKRALDNMKAVLDLKVNQAQISPETLKQIIGIIDRAALEISQLD</sequence>
<comment type="caution">
    <text evidence="4">The sequence shown here is derived from an EMBL/GenBank/DDBJ whole genome shotgun (WGS) entry which is preliminary data.</text>
</comment>
<dbReference type="OrthoDB" id="9814826at2"/>
<dbReference type="Proteomes" id="UP000244378">
    <property type="component" value="Unassembled WGS sequence"/>
</dbReference>
<dbReference type="InterPro" id="IPR005149">
    <property type="entry name" value="Tscrpt_reg_PadR_N"/>
</dbReference>
<keyword evidence="6" id="KW-1185">Reference proteome</keyword>
<dbReference type="PANTHER" id="PTHR43252:SF7">
    <property type="entry name" value="TRANSCRIPTIONAL REGULATOR YQJI"/>
    <property type="match status" value="1"/>
</dbReference>
<dbReference type="EMBL" id="WAGD01000011">
    <property type="protein sequence ID" value="KAB0884644.1"/>
    <property type="molecule type" value="Genomic_DNA"/>
</dbReference>
<gene>
    <name evidence="4" type="ORF">AUN14_04700</name>
    <name evidence="3" type="ORF">FZI19_05080</name>
</gene>
<dbReference type="AlphaFoldDB" id="A0A2T7AX52"/>
<dbReference type="PANTHER" id="PTHR43252">
    <property type="entry name" value="TRANSCRIPTIONAL REGULATOR YQJI"/>
    <property type="match status" value="1"/>
</dbReference>
<dbReference type="InterPro" id="IPR036388">
    <property type="entry name" value="WH-like_DNA-bd_sf"/>
</dbReference>
<dbReference type="InterPro" id="IPR036390">
    <property type="entry name" value="WH_DNA-bd_sf"/>
</dbReference>
<dbReference type="Gene3D" id="1.10.10.10">
    <property type="entry name" value="Winged helix-like DNA-binding domain superfamily/Winged helix DNA-binding domain"/>
    <property type="match status" value="1"/>
</dbReference>
<accession>A0A2T7AX52</accession>